<dbReference type="InterPro" id="IPR001640">
    <property type="entry name" value="Lgt"/>
</dbReference>
<evidence type="ECO:0000256" key="4">
    <source>
        <dbReference type="ARBA" id="ARBA00022692"/>
    </source>
</evidence>
<keyword evidence="2" id="KW-1003">Cell membrane</keyword>
<gene>
    <name evidence="8" type="ORF">J120_00835</name>
</gene>
<comment type="caution">
    <text evidence="8">The sequence shown here is derived from an EMBL/GenBank/DDBJ whole genome shotgun (WGS) entry which is preliminary data.</text>
</comment>
<dbReference type="PANTHER" id="PTHR30589:SF0">
    <property type="entry name" value="PHOSPHATIDYLGLYCEROL--PROLIPOPROTEIN DIACYLGLYCERYL TRANSFERASE"/>
    <property type="match status" value="1"/>
</dbReference>
<evidence type="ECO:0008006" key="10">
    <source>
        <dbReference type="Google" id="ProtNLM"/>
    </source>
</evidence>
<proteinExistence type="inferred from homology"/>
<keyword evidence="4 7" id="KW-0812">Transmembrane</keyword>
<evidence type="ECO:0000256" key="6">
    <source>
        <dbReference type="ARBA" id="ARBA00023136"/>
    </source>
</evidence>
<evidence type="ECO:0000256" key="7">
    <source>
        <dbReference type="SAM" id="Phobius"/>
    </source>
</evidence>
<evidence type="ECO:0000256" key="5">
    <source>
        <dbReference type="ARBA" id="ARBA00022989"/>
    </source>
</evidence>
<dbReference type="Pfam" id="PF01790">
    <property type="entry name" value="LGT"/>
    <property type="match status" value="1"/>
</dbReference>
<organism evidence="8 9">
    <name type="scientific">candidate division TM6 bacterium JCVI TM6SC1</name>
    <dbReference type="NCBI Taxonomy" id="1306947"/>
    <lineage>
        <taxon>Bacteria</taxon>
        <taxon>Candidatus Babelota</taxon>
        <taxon>Vermiphilus</taxon>
    </lineage>
</organism>
<keyword evidence="9" id="KW-1185">Reference proteome</keyword>
<dbReference type="EMBL" id="ARQD01000001">
    <property type="protein sequence ID" value="KIX85504.1"/>
    <property type="molecule type" value="Genomic_DNA"/>
</dbReference>
<evidence type="ECO:0000256" key="3">
    <source>
        <dbReference type="ARBA" id="ARBA00022679"/>
    </source>
</evidence>
<dbReference type="GO" id="GO:0008961">
    <property type="term" value="F:phosphatidylglycerol-prolipoprotein diacylglyceryl transferase activity"/>
    <property type="evidence" value="ECO:0007669"/>
    <property type="project" value="InterPro"/>
</dbReference>
<feature type="transmembrane region" description="Helical" evidence="7">
    <location>
        <begin position="165"/>
        <end position="184"/>
    </location>
</feature>
<dbReference type="AlphaFoldDB" id="A0A0D2GQ35"/>
<dbReference type="STRING" id="1306947.J120_00835"/>
<feature type="transmembrane region" description="Helical" evidence="7">
    <location>
        <begin position="50"/>
        <end position="69"/>
    </location>
</feature>
<dbReference type="eggNOG" id="COG0682">
    <property type="taxonomic scope" value="Bacteria"/>
</dbReference>
<evidence type="ECO:0000313" key="9">
    <source>
        <dbReference type="Proteomes" id="UP000032214"/>
    </source>
</evidence>
<evidence type="ECO:0000313" key="8">
    <source>
        <dbReference type="EMBL" id="KIX85504.1"/>
    </source>
</evidence>
<comment type="similarity">
    <text evidence="1">Belongs to the Lgt family.</text>
</comment>
<dbReference type="GO" id="GO:0042158">
    <property type="term" value="P:lipoprotein biosynthetic process"/>
    <property type="evidence" value="ECO:0007669"/>
    <property type="project" value="InterPro"/>
</dbReference>
<keyword evidence="6 7" id="KW-0472">Membrane</keyword>
<dbReference type="GO" id="GO:0005886">
    <property type="term" value="C:plasma membrane"/>
    <property type="evidence" value="ECO:0007669"/>
    <property type="project" value="InterPro"/>
</dbReference>
<dbReference type="PANTHER" id="PTHR30589">
    <property type="entry name" value="PROLIPOPROTEIN DIACYLGLYCERYL TRANSFERASE"/>
    <property type="match status" value="1"/>
</dbReference>
<feature type="transmembrane region" description="Helical" evidence="7">
    <location>
        <begin position="81"/>
        <end position="107"/>
    </location>
</feature>
<sequence length="262" mass="29752">MPSQLIHIYGPFSIQIFGVMVMLGLLWFVYQLCKDKPLALYLAHEDIFNLATWAIGAGILGARVLYIVTNQHEFTSWHSMLFIWQGGFSILGAISGVLACLVIYLYIRNIPILYVTDRCALYAPLLQAIARIGCFYAGCCYGSATQVPWKILIKQDNVLMYVHPSQLYSALLLALLYILLNYYYQYTVLYQGQLTSIYIIGAGIERATVDMFRADKIPLYLGTFTHPSTQQVLAMIMVILGVVLYGYSMYCKRLLTFPENRI</sequence>
<feature type="transmembrane region" description="Helical" evidence="7">
    <location>
        <begin position="232"/>
        <end position="251"/>
    </location>
</feature>
<keyword evidence="3" id="KW-0808">Transferase</keyword>
<feature type="transmembrane region" description="Helical" evidence="7">
    <location>
        <begin position="12"/>
        <end position="30"/>
    </location>
</feature>
<evidence type="ECO:0000256" key="2">
    <source>
        <dbReference type="ARBA" id="ARBA00022475"/>
    </source>
</evidence>
<evidence type="ECO:0000256" key="1">
    <source>
        <dbReference type="ARBA" id="ARBA00007150"/>
    </source>
</evidence>
<keyword evidence="5 7" id="KW-1133">Transmembrane helix</keyword>
<protein>
    <recommendedName>
        <fullName evidence="10">Phosphatidylglycerol--prolipoprotein diacylglyceryl transferase</fullName>
    </recommendedName>
</protein>
<accession>A0A0D2GQ35</accession>
<name>A0A0D2GQ35_9BACT</name>
<reference evidence="8 9" key="1">
    <citation type="journal article" date="2013" name="Proc. Natl. Acad. Sci. U.S.A.">
        <title>Candidate phylum TM6 genome recovered from a hospital sink biofilm provides genomic insights into this uncultivated phylum.</title>
        <authorList>
            <person name="McLean J.S."/>
            <person name="Lombardo M.J."/>
            <person name="Badger J.H."/>
            <person name="Edlund A."/>
            <person name="Novotny M."/>
            <person name="Yee-Greenbaum J."/>
            <person name="Vyahhi N."/>
            <person name="Hall A.P."/>
            <person name="Yang Y."/>
            <person name="Dupont C.L."/>
            <person name="Ziegler M.G."/>
            <person name="Chitsaz H."/>
            <person name="Allen A.E."/>
            <person name="Yooseph S."/>
            <person name="Tesler G."/>
            <person name="Pevzner P.A."/>
            <person name="Friedman R.M."/>
            <person name="Nealson K.H."/>
            <person name="Venter J.C."/>
            <person name="Lasken R.S."/>
        </authorList>
    </citation>
    <scope>NUCLEOTIDE SEQUENCE [LARGE SCALE GENOMIC DNA]</scope>
    <source>
        <strain evidence="8 9">TM6SC1</strain>
    </source>
</reference>
<dbReference type="Proteomes" id="UP000032214">
    <property type="component" value="Unassembled WGS sequence"/>
</dbReference>